<evidence type="ECO:0000259" key="5">
    <source>
        <dbReference type="PROSITE" id="PS51123"/>
    </source>
</evidence>
<protein>
    <submittedName>
        <fullName evidence="6">Photosystem I P700 chlorophyll a apoprotein A2</fullName>
    </submittedName>
</protein>
<dbReference type="PROSITE" id="PS51123">
    <property type="entry name" value="OMPA_2"/>
    <property type="match status" value="1"/>
</dbReference>
<reference evidence="6 7" key="1">
    <citation type="submission" date="2018-04" db="EMBL/GenBank/DDBJ databases">
        <title>Adhaeribacter sp. HMF7616 genome sequencing and assembly.</title>
        <authorList>
            <person name="Kang H."/>
            <person name="Kang J."/>
            <person name="Cha I."/>
            <person name="Kim H."/>
            <person name="Joh K."/>
        </authorList>
    </citation>
    <scope>NUCLEOTIDE SEQUENCE [LARGE SCALE GENOMIC DNA]</scope>
    <source>
        <strain evidence="6 7">HMF7616</strain>
    </source>
</reference>
<dbReference type="Gene3D" id="1.25.40.10">
    <property type="entry name" value="Tetratricopeptide repeat domain"/>
    <property type="match status" value="1"/>
</dbReference>
<keyword evidence="3" id="KW-0998">Cell outer membrane</keyword>
<sequence>MPRYRNMNRFYLIALLAVLAGFTSCKTLSSVGKADKKFVQGEYEDAIRLYEQALKNTKEPGPVNFKLAESYRLSNRIAQAEPFYQAALNTGFKKEEAIFYYGLALKANAKYNEAGAQFSRYAEAGSNKLLVARAQREAGNMGAIPGIINTKTYNEIKPLDELNTAAAEFAPTMLNGELYFASTRDGKKYAGNGEGFNDLFAVRFADSVQLTGGTVRKISDPINTPEAHEAAVTFSKDGTTMIFARSNTGKRKGTLNVDLYVSRFKGTWSEPRLLSVNSKDAWDSSPVLSPDGKTLYFASDRKGGQGGNDIYRSTLDAQGRFSTPENLGPEINTPGNENFPFVTEDNTLYISSDGHPGLGNLDIFRIDNGKPVNLGVPVNSNADDFAPYMLNNESGYFSSNREGGKGSDDIYFFKKAKPKLVNFYVDVTVRELLPNTTNYKPMSRIRVELQDAKGTAVDQAFTSPDGKLSFKLDTATAYSVLAENPGYFAARRAITTIGKTPPQAQLTKPETDIRLTADLVLSKIVKDKPIVVENIYYDLDKADIRPDAAIELDKIVQTLNDNPKITIELSSHTDVRGKDAYNLDLSQRRAQSAVDYIISKGIASNRITAKGYGETRLIVKNAKTEEEHQRNRRTEFKVTRIAQ</sequence>
<dbReference type="AlphaFoldDB" id="A0A369QQ80"/>
<keyword evidence="2 4" id="KW-0472">Membrane</keyword>
<dbReference type="Pfam" id="PF00691">
    <property type="entry name" value="OmpA"/>
    <property type="match status" value="1"/>
</dbReference>
<evidence type="ECO:0000256" key="1">
    <source>
        <dbReference type="ARBA" id="ARBA00004442"/>
    </source>
</evidence>
<dbReference type="PRINTS" id="PR01021">
    <property type="entry name" value="OMPADOMAIN"/>
</dbReference>
<evidence type="ECO:0000313" key="7">
    <source>
        <dbReference type="Proteomes" id="UP000253919"/>
    </source>
</evidence>
<feature type="domain" description="OmpA-like" evidence="5">
    <location>
        <begin position="524"/>
        <end position="642"/>
    </location>
</feature>
<dbReference type="InterPro" id="IPR006664">
    <property type="entry name" value="OMP_bac"/>
</dbReference>
<dbReference type="Gene3D" id="2.120.10.30">
    <property type="entry name" value="TolB, C-terminal domain"/>
    <property type="match status" value="1"/>
</dbReference>
<proteinExistence type="predicted"/>
<evidence type="ECO:0000256" key="2">
    <source>
        <dbReference type="ARBA" id="ARBA00023136"/>
    </source>
</evidence>
<name>A0A369QQ80_9BACT</name>
<dbReference type="InterPro" id="IPR006665">
    <property type="entry name" value="OmpA-like"/>
</dbReference>
<dbReference type="EMBL" id="QASA01000001">
    <property type="protein sequence ID" value="RDC65835.1"/>
    <property type="molecule type" value="Genomic_DNA"/>
</dbReference>
<comment type="subcellular location">
    <subcellularLocation>
        <location evidence="1">Cell outer membrane</location>
    </subcellularLocation>
</comment>
<dbReference type="SUPFAM" id="SSF103088">
    <property type="entry name" value="OmpA-like"/>
    <property type="match status" value="1"/>
</dbReference>
<dbReference type="PANTHER" id="PTHR30329:SF21">
    <property type="entry name" value="LIPOPROTEIN YIAD-RELATED"/>
    <property type="match status" value="1"/>
</dbReference>
<dbReference type="InterPro" id="IPR011659">
    <property type="entry name" value="WD40"/>
</dbReference>
<dbReference type="CDD" id="cd07185">
    <property type="entry name" value="OmpA_C-like"/>
    <property type="match status" value="1"/>
</dbReference>
<dbReference type="Proteomes" id="UP000253919">
    <property type="component" value="Unassembled WGS sequence"/>
</dbReference>
<keyword evidence="7" id="KW-1185">Reference proteome</keyword>
<dbReference type="PANTHER" id="PTHR30329">
    <property type="entry name" value="STATOR ELEMENT OF FLAGELLAR MOTOR COMPLEX"/>
    <property type="match status" value="1"/>
</dbReference>
<dbReference type="PROSITE" id="PS51257">
    <property type="entry name" value="PROKAR_LIPOPROTEIN"/>
    <property type="match status" value="1"/>
</dbReference>
<organism evidence="6 7">
    <name type="scientific">Adhaeribacter pallidiroseus</name>
    <dbReference type="NCBI Taxonomy" id="2072847"/>
    <lineage>
        <taxon>Bacteria</taxon>
        <taxon>Pseudomonadati</taxon>
        <taxon>Bacteroidota</taxon>
        <taxon>Cytophagia</taxon>
        <taxon>Cytophagales</taxon>
        <taxon>Hymenobacteraceae</taxon>
        <taxon>Adhaeribacter</taxon>
    </lineage>
</organism>
<dbReference type="GO" id="GO:0009279">
    <property type="term" value="C:cell outer membrane"/>
    <property type="evidence" value="ECO:0007669"/>
    <property type="project" value="UniProtKB-SubCell"/>
</dbReference>
<dbReference type="InterPro" id="IPR011990">
    <property type="entry name" value="TPR-like_helical_dom_sf"/>
</dbReference>
<dbReference type="Gene3D" id="3.30.1330.60">
    <property type="entry name" value="OmpA-like domain"/>
    <property type="match status" value="1"/>
</dbReference>
<evidence type="ECO:0000313" key="6">
    <source>
        <dbReference type="EMBL" id="RDC65835.1"/>
    </source>
</evidence>
<evidence type="ECO:0000256" key="3">
    <source>
        <dbReference type="ARBA" id="ARBA00023237"/>
    </source>
</evidence>
<dbReference type="Pfam" id="PF07676">
    <property type="entry name" value="PD40"/>
    <property type="match status" value="3"/>
</dbReference>
<dbReference type="InterPro" id="IPR036737">
    <property type="entry name" value="OmpA-like_sf"/>
</dbReference>
<comment type="caution">
    <text evidence="6">The sequence shown here is derived from an EMBL/GenBank/DDBJ whole genome shotgun (WGS) entry which is preliminary data.</text>
</comment>
<gene>
    <name evidence="6" type="ORF">AHMF7616_04465</name>
</gene>
<dbReference type="SUPFAM" id="SSF82171">
    <property type="entry name" value="DPP6 N-terminal domain-like"/>
    <property type="match status" value="1"/>
</dbReference>
<dbReference type="InterPro" id="IPR050330">
    <property type="entry name" value="Bact_OuterMem_StrucFunc"/>
</dbReference>
<dbReference type="InterPro" id="IPR011042">
    <property type="entry name" value="6-blade_b-propeller_TolB-like"/>
</dbReference>
<evidence type="ECO:0000256" key="4">
    <source>
        <dbReference type="PROSITE-ProRule" id="PRU00473"/>
    </source>
</evidence>
<dbReference type="SUPFAM" id="SSF48452">
    <property type="entry name" value="TPR-like"/>
    <property type="match status" value="1"/>
</dbReference>
<accession>A0A369QQ80</accession>